<dbReference type="AlphaFoldDB" id="A0A0M3I8L9"/>
<protein>
    <submittedName>
        <fullName evidence="3">Protein kinase domain-containing protein</fullName>
    </submittedName>
</protein>
<feature type="region of interest" description="Disordered" evidence="1">
    <location>
        <begin position="1"/>
        <end position="82"/>
    </location>
</feature>
<accession>A0A0M3I8L9</accession>
<organism evidence="2 3">
    <name type="scientific">Ascaris lumbricoides</name>
    <name type="common">Giant roundworm</name>
    <dbReference type="NCBI Taxonomy" id="6252"/>
    <lineage>
        <taxon>Eukaryota</taxon>
        <taxon>Metazoa</taxon>
        <taxon>Ecdysozoa</taxon>
        <taxon>Nematoda</taxon>
        <taxon>Chromadorea</taxon>
        <taxon>Rhabditida</taxon>
        <taxon>Spirurina</taxon>
        <taxon>Ascaridomorpha</taxon>
        <taxon>Ascaridoidea</taxon>
        <taxon>Ascarididae</taxon>
        <taxon>Ascaris</taxon>
    </lineage>
</organism>
<feature type="region of interest" description="Disordered" evidence="1">
    <location>
        <begin position="467"/>
        <end position="735"/>
    </location>
</feature>
<sequence>LFSGAPTAVERTTRTARSVSPITGKEAPQQPRKQEPIGDTARARTPQRDLWTAKDKSPATGKEASARAGEASSYGTERETSTRTARLDGLLTWHKPALCSGHFCITKTRATKTSHFLIRVPILCTASTDAKTKVVLHSINTSPSVGKNLVIEKKMAPEVTASNTVYQEPINWNHMEETNSCARRSEKSHLDSSSAVSARSCMSELITAQSGTPSEGTILAAVAASFIKEKPFTSAPPKHPHTRERRWILRQRRRHAYYLPYDAKVANGAIPDPELFANIMRCAPYPEPSMAQSEGYFPSRTRSTGVTKSGTYVKPSSDFFISGANPQRVQRLPPSNDLPSLNKQVDWRTFNFADAASFACNRPSPAAANVSAAKFRKTTSTDLQKNNSFMQQASSGASTCATEKPSFTAYLKGKPLSSAAHTINGSLPWQMYGVGNLNMQQPCPAWITKSDVSSFFTTAYSQAVDRNKRLQSHSHKRTASSFTRRGKRESRARYSSQPQTSTFASKTVDGSIQKHSTLPLSPHIRGAQSSTGGSALKKLIPLTPDPCKKLRISQDLARRSDTAEKSSSLSKTTFASVSRRKQARTAHSSSTAVHLRQKRDLHDHAESEAKEQRLPTIHSSQRSAGQYQKSLHASRHGSDGAKYRNKSRKIKKNVDSDTVGLQPSSRIVARTPLPKTNGALTAERSLKFNDKKKLSSSPFSNSQQSFHTTGNFRNETSLKHRKNNPSDVLPEAASKKQLSLQTEVMDSCFKGKTSAGSTKNVSLSSRNMNGDSDASRGIAQASKTIAVNRSKTTNELTAEIASNNEEELISGTDSSEFIKSSWLPFLMRAALVYASFTLFTSKYIKGECECATLWAFLLNE</sequence>
<feature type="compositionally biased region" description="Polar residues" evidence="1">
    <location>
        <begin position="565"/>
        <end position="576"/>
    </location>
</feature>
<feature type="compositionally biased region" description="Low complexity" evidence="1">
    <location>
        <begin position="695"/>
        <end position="706"/>
    </location>
</feature>
<evidence type="ECO:0000313" key="3">
    <source>
        <dbReference type="WBParaSite" id="ALUE_0001370901-mRNA-1"/>
    </source>
</evidence>
<dbReference type="Proteomes" id="UP000036681">
    <property type="component" value="Unplaced"/>
</dbReference>
<feature type="region of interest" description="Disordered" evidence="1">
    <location>
        <begin position="753"/>
        <end position="776"/>
    </location>
</feature>
<dbReference type="WBParaSite" id="ALUE_0001370901-mRNA-1">
    <property type="protein sequence ID" value="ALUE_0001370901-mRNA-1"/>
    <property type="gene ID" value="ALUE_0001370901"/>
</dbReference>
<feature type="compositionally biased region" description="Polar residues" evidence="1">
    <location>
        <begin position="493"/>
        <end position="519"/>
    </location>
</feature>
<feature type="compositionally biased region" description="Basic and acidic residues" evidence="1">
    <location>
        <begin position="684"/>
        <end position="693"/>
    </location>
</feature>
<feature type="compositionally biased region" description="Basic and acidic residues" evidence="1">
    <location>
        <begin position="598"/>
        <end position="613"/>
    </location>
</feature>
<proteinExistence type="predicted"/>
<reference evidence="3" key="1">
    <citation type="submission" date="2017-02" db="UniProtKB">
        <authorList>
            <consortium name="WormBaseParasite"/>
        </authorList>
    </citation>
    <scope>IDENTIFICATION</scope>
</reference>
<feature type="compositionally biased region" description="Polar residues" evidence="1">
    <location>
        <begin position="754"/>
        <end position="772"/>
    </location>
</feature>
<evidence type="ECO:0000313" key="2">
    <source>
        <dbReference type="Proteomes" id="UP000036681"/>
    </source>
</evidence>
<keyword evidence="2" id="KW-1185">Reference proteome</keyword>
<evidence type="ECO:0000256" key="1">
    <source>
        <dbReference type="SAM" id="MobiDB-lite"/>
    </source>
</evidence>
<feature type="compositionally biased region" description="Polar residues" evidence="1">
    <location>
        <begin position="617"/>
        <end position="631"/>
    </location>
</feature>
<feature type="compositionally biased region" description="Basic residues" evidence="1">
    <location>
        <begin position="469"/>
        <end position="490"/>
    </location>
</feature>
<name>A0A0M3I8L9_ASCLU</name>